<evidence type="ECO:0000256" key="2">
    <source>
        <dbReference type="ARBA" id="ARBA00023125"/>
    </source>
</evidence>
<dbReference type="OrthoDB" id="7594329at2"/>
<keyword evidence="7" id="KW-1185">Reference proteome</keyword>
<dbReference type="Proteomes" id="UP000078389">
    <property type="component" value="Unassembled WGS sequence"/>
</dbReference>
<evidence type="ECO:0000313" key="6">
    <source>
        <dbReference type="EMBL" id="OAM77716.1"/>
    </source>
</evidence>
<keyword evidence="1" id="KW-0805">Transcription regulation</keyword>
<dbReference type="InterPro" id="IPR001471">
    <property type="entry name" value="AP2/ERF_dom"/>
</dbReference>
<dbReference type="CDD" id="cd10440">
    <property type="entry name" value="GIY-YIG_COG3680"/>
    <property type="match status" value="1"/>
</dbReference>
<evidence type="ECO:0000259" key="5">
    <source>
        <dbReference type="PROSITE" id="PS51032"/>
    </source>
</evidence>
<sequence>MTKVIDQKTGQGCGKKDFYVYAWERPDTKEVFYIGKGRGVRAHRLKIHNPFFMRVYERLKNDGVDPRVYNIAEGLSEVEAFEIETREIARFGRRNIGKGTLTNLTDGGEGSSGFVFPATRKKKMSLIMTERLQDEELRAVWSAAQVKRYADPEQRKMASEISTQRYKDPEARRRQSDALIGRPKTPEHVEAVASALRQRWESGEMGALIRAGIVAAPPGKANSSGYKGVSFDKQSGKWLAQIQVEKKTKHLGRHLTREAAAEAYDRAARMYFGDNAYQNFPVTLDAA</sequence>
<comment type="caution">
    <text evidence="6">The sequence shown here is derived from an EMBL/GenBank/DDBJ whole genome shotgun (WGS) entry which is preliminary data.</text>
</comment>
<evidence type="ECO:0000256" key="3">
    <source>
        <dbReference type="ARBA" id="ARBA00023163"/>
    </source>
</evidence>
<feature type="region of interest" description="Disordered" evidence="4">
    <location>
        <begin position="152"/>
        <end position="178"/>
    </location>
</feature>
<dbReference type="Pfam" id="PF00847">
    <property type="entry name" value="AP2"/>
    <property type="match status" value="1"/>
</dbReference>
<reference evidence="6 7" key="1">
    <citation type="submission" date="2016-03" db="EMBL/GenBank/DDBJ databases">
        <title>Genome sequencing of Devosia sp. S37.</title>
        <authorList>
            <person name="Mohd Nor M."/>
        </authorList>
    </citation>
    <scope>NUCLEOTIDE SEQUENCE [LARGE SCALE GENOMIC DNA]</scope>
    <source>
        <strain evidence="6 7">S37</strain>
    </source>
</reference>
<dbReference type="InterPro" id="IPR016177">
    <property type="entry name" value="DNA-bd_dom_sf"/>
</dbReference>
<dbReference type="SUPFAM" id="SSF54171">
    <property type="entry name" value="DNA-binding domain"/>
    <property type="match status" value="1"/>
</dbReference>
<dbReference type="Gene3D" id="3.30.730.10">
    <property type="entry name" value="AP2/ERF domain"/>
    <property type="match status" value="1"/>
</dbReference>
<protein>
    <recommendedName>
        <fullName evidence="5">AP2/ERF domain-containing protein</fullName>
    </recommendedName>
</protein>
<dbReference type="SMART" id="SM00380">
    <property type="entry name" value="AP2"/>
    <property type="match status" value="1"/>
</dbReference>
<dbReference type="EMBL" id="LVVY01000079">
    <property type="protein sequence ID" value="OAM77716.1"/>
    <property type="molecule type" value="Genomic_DNA"/>
</dbReference>
<proteinExistence type="predicted"/>
<dbReference type="GO" id="GO:0003700">
    <property type="term" value="F:DNA-binding transcription factor activity"/>
    <property type="evidence" value="ECO:0007669"/>
    <property type="project" value="InterPro"/>
</dbReference>
<evidence type="ECO:0000256" key="4">
    <source>
        <dbReference type="SAM" id="MobiDB-lite"/>
    </source>
</evidence>
<dbReference type="STRING" id="1770058.A3840_08805"/>
<evidence type="ECO:0000256" key="1">
    <source>
        <dbReference type="ARBA" id="ARBA00023015"/>
    </source>
</evidence>
<keyword evidence="3" id="KW-0804">Transcription</keyword>
<organism evidence="6 7">
    <name type="scientific">Devosia elaeis</name>
    <dbReference type="NCBI Taxonomy" id="1770058"/>
    <lineage>
        <taxon>Bacteria</taxon>
        <taxon>Pseudomonadati</taxon>
        <taxon>Pseudomonadota</taxon>
        <taxon>Alphaproteobacteria</taxon>
        <taxon>Hyphomicrobiales</taxon>
        <taxon>Devosiaceae</taxon>
        <taxon>Devosia</taxon>
    </lineage>
</organism>
<name>A0A178I0A7_9HYPH</name>
<dbReference type="PROSITE" id="PS51032">
    <property type="entry name" value="AP2_ERF"/>
    <property type="match status" value="1"/>
</dbReference>
<feature type="compositionally biased region" description="Basic and acidic residues" evidence="4">
    <location>
        <begin position="165"/>
        <end position="176"/>
    </location>
</feature>
<dbReference type="RefSeq" id="WP_067454988.1">
    <property type="nucleotide sequence ID" value="NZ_LVVY01000079.1"/>
</dbReference>
<dbReference type="InterPro" id="IPR036955">
    <property type="entry name" value="AP2/ERF_dom_sf"/>
</dbReference>
<evidence type="ECO:0000313" key="7">
    <source>
        <dbReference type="Proteomes" id="UP000078389"/>
    </source>
</evidence>
<keyword evidence="2" id="KW-0238">DNA-binding</keyword>
<dbReference type="GO" id="GO:0003677">
    <property type="term" value="F:DNA binding"/>
    <property type="evidence" value="ECO:0007669"/>
    <property type="project" value="UniProtKB-KW"/>
</dbReference>
<accession>A0A178I0A7</accession>
<dbReference type="AlphaFoldDB" id="A0A178I0A7"/>
<gene>
    <name evidence="6" type="ORF">A3840_08805</name>
</gene>
<feature type="domain" description="AP2/ERF" evidence="5">
    <location>
        <begin position="225"/>
        <end position="281"/>
    </location>
</feature>